<proteinExistence type="predicted"/>
<protein>
    <submittedName>
        <fullName evidence="1">Uncharacterized protein</fullName>
    </submittedName>
</protein>
<name>A0A0E9WDK2_ANGAN</name>
<accession>A0A0E9WDK2</accession>
<dbReference type="EMBL" id="GBXM01020160">
    <property type="protein sequence ID" value="JAH88417.1"/>
    <property type="molecule type" value="Transcribed_RNA"/>
</dbReference>
<organism evidence="1">
    <name type="scientific">Anguilla anguilla</name>
    <name type="common">European freshwater eel</name>
    <name type="synonym">Muraena anguilla</name>
    <dbReference type="NCBI Taxonomy" id="7936"/>
    <lineage>
        <taxon>Eukaryota</taxon>
        <taxon>Metazoa</taxon>
        <taxon>Chordata</taxon>
        <taxon>Craniata</taxon>
        <taxon>Vertebrata</taxon>
        <taxon>Euteleostomi</taxon>
        <taxon>Actinopterygii</taxon>
        <taxon>Neopterygii</taxon>
        <taxon>Teleostei</taxon>
        <taxon>Anguilliformes</taxon>
        <taxon>Anguillidae</taxon>
        <taxon>Anguilla</taxon>
    </lineage>
</organism>
<evidence type="ECO:0000313" key="1">
    <source>
        <dbReference type="EMBL" id="JAH88417.1"/>
    </source>
</evidence>
<reference evidence="1" key="2">
    <citation type="journal article" date="2015" name="Fish Shellfish Immunol.">
        <title>Early steps in the European eel (Anguilla anguilla)-Vibrio vulnificus interaction in the gills: Role of the RtxA13 toxin.</title>
        <authorList>
            <person name="Callol A."/>
            <person name="Pajuelo D."/>
            <person name="Ebbesson L."/>
            <person name="Teles M."/>
            <person name="MacKenzie S."/>
            <person name="Amaro C."/>
        </authorList>
    </citation>
    <scope>NUCLEOTIDE SEQUENCE</scope>
</reference>
<reference evidence="1" key="1">
    <citation type="submission" date="2014-11" db="EMBL/GenBank/DDBJ databases">
        <authorList>
            <person name="Amaro Gonzalez C."/>
        </authorList>
    </citation>
    <scope>NUCLEOTIDE SEQUENCE</scope>
</reference>
<sequence>MSPSCLRKNILATAGIMSMTRW</sequence>
<dbReference type="AlphaFoldDB" id="A0A0E9WDK2"/>